<feature type="compositionally biased region" description="Polar residues" evidence="1">
    <location>
        <begin position="914"/>
        <end position="928"/>
    </location>
</feature>
<dbReference type="SUPFAM" id="SSF81383">
    <property type="entry name" value="F-box domain"/>
    <property type="match status" value="1"/>
</dbReference>
<comment type="caution">
    <text evidence="3">The sequence shown here is derived from an EMBL/GenBank/DDBJ whole genome shotgun (WGS) entry which is preliminary data.</text>
</comment>
<feature type="region of interest" description="Disordered" evidence="1">
    <location>
        <begin position="454"/>
        <end position="549"/>
    </location>
</feature>
<feature type="region of interest" description="Disordered" evidence="1">
    <location>
        <begin position="946"/>
        <end position="969"/>
    </location>
</feature>
<proteinExistence type="predicted"/>
<evidence type="ECO:0000313" key="4">
    <source>
        <dbReference type="Proteomes" id="UP001301958"/>
    </source>
</evidence>
<feature type="compositionally biased region" description="Basic and acidic residues" evidence="1">
    <location>
        <begin position="483"/>
        <end position="493"/>
    </location>
</feature>
<keyword evidence="4" id="KW-1185">Reference proteome</keyword>
<name>A0AAN7BN19_9PEZI</name>
<gene>
    <name evidence="3" type="ORF">QBC38DRAFT_419402</name>
</gene>
<feature type="compositionally biased region" description="Acidic residues" evidence="1">
    <location>
        <begin position="494"/>
        <end position="517"/>
    </location>
</feature>
<dbReference type="Pfam" id="PF12937">
    <property type="entry name" value="F-box-like"/>
    <property type="match status" value="1"/>
</dbReference>
<sequence length="1000" mass="111613">MAFLGPQEQSLIPRPLTFTVLPAEVKKEIFSHCSQADLICLSLVSKHFHELAAAQLYRNFHIIFPDEDDSTSDYPIDGLAAGLDTFVTSEYNYAQHLRGLSLDTISAGRKAETAYRAYLANLSCGKFMNTLLLLTLRKAENLETFRWNIRVELSRPVFKELHNIKTLAHLHMRLQEGPSIYEIPPPLPLHAPPTIAYTSPNPHPGSSMAPLPLMQQFSPLPPLNQPTQGFYMPPNPPPAVALAPKPPKPRVTTYKKSPGFEEPPTFSGFNGLKTLSILDIDSLDVITELKSCLRNSSATLSKLKLSFSERLASQARSPSEEIDPEDSDVDDDFQAAPQPMPSLSNEANNSRVARAQEEKKVQEAVLARIFDVEPYQVSPVPQEKRQDPKQVLNTNAKAQFQASVEFFESVKAISNKLVLAMGLSSDFGFYKSVVTAVSREAEAFRQKAMENAEAEASKEIQEQSDSASSAASSSRVPQLSEAEPSRLKNKDVMAPEDIDVEAPPEEELSLEAPDSVDNDTPNENTPEKAILAEAPNPVANSSSSIDGSTSHEYNTTMANLAAQKVNFDILAEKAEAYGWQANELQKDIQHIAARSAPVTENAIDEVERKLADVMHKVSELNREFNTVDAEIQSEAKRISDTASKLEPRGEAADTVEAQKELMSEYQRSTRGIQLKSLSIYLIPAKASVLSKAIDLRMLTKLTLLNVGIQAPIWSHLSALNREAPLPLRWIHTDNVTSVFLSFVHELDEVHDLFMLERNENYKPERFAPKTTMTIEHMRKMVLKKHLPFLRRLMIKNFNDDTWDLNERTIYLMDKGAKRLTELSCSISIRALRIGGFVALQALHIFQLRNEDTCVWVLRETKRFLIDNLSHYPKLKLEWVSIDDDDRVEKIVRILKKKKRGSNKKSKKGKGTESAVFSGSAGTDFAPSSWSSSVAANEGAWEAMSMGSGSGSYISDSEEESEDDDGEAEMKVSRIETVSDYHFFDVPHVRIFKKEMVLGIL</sequence>
<feature type="domain" description="F-box" evidence="2">
    <location>
        <begin position="15"/>
        <end position="60"/>
    </location>
</feature>
<feature type="compositionally biased region" description="Polar residues" evidence="1">
    <location>
        <begin position="341"/>
        <end position="351"/>
    </location>
</feature>
<feature type="compositionally biased region" description="Polar residues" evidence="1">
    <location>
        <begin position="538"/>
        <end position="549"/>
    </location>
</feature>
<feature type="compositionally biased region" description="Low complexity" evidence="1">
    <location>
        <begin position="464"/>
        <end position="474"/>
    </location>
</feature>
<dbReference type="InterPro" id="IPR001810">
    <property type="entry name" value="F-box_dom"/>
</dbReference>
<feature type="region of interest" description="Disordered" evidence="1">
    <location>
        <begin position="901"/>
        <end position="928"/>
    </location>
</feature>
<accession>A0AAN7BN19</accession>
<feature type="compositionally biased region" description="Acidic residues" evidence="1">
    <location>
        <begin position="955"/>
        <end position="966"/>
    </location>
</feature>
<feature type="compositionally biased region" description="Acidic residues" evidence="1">
    <location>
        <begin position="320"/>
        <end position="333"/>
    </location>
</feature>
<protein>
    <recommendedName>
        <fullName evidence="2">F-box domain-containing protein</fullName>
    </recommendedName>
</protein>
<dbReference type="InterPro" id="IPR036047">
    <property type="entry name" value="F-box-like_dom_sf"/>
</dbReference>
<evidence type="ECO:0000313" key="3">
    <source>
        <dbReference type="EMBL" id="KAK4226364.1"/>
    </source>
</evidence>
<dbReference type="AlphaFoldDB" id="A0AAN7BN19"/>
<feature type="region of interest" description="Disordered" evidence="1">
    <location>
        <begin position="310"/>
        <end position="356"/>
    </location>
</feature>
<evidence type="ECO:0000259" key="2">
    <source>
        <dbReference type="PROSITE" id="PS50181"/>
    </source>
</evidence>
<dbReference type="PROSITE" id="PS50181">
    <property type="entry name" value="FBOX"/>
    <property type="match status" value="1"/>
</dbReference>
<reference evidence="3" key="1">
    <citation type="journal article" date="2023" name="Mol. Phylogenet. Evol.">
        <title>Genome-scale phylogeny and comparative genomics of the fungal order Sordariales.</title>
        <authorList>
            <person name="Hensen N."/>
            <person name="Bonometti L."/>
            <person name="Westerberg I."/>
            <person name="Brannstrom I.O."/>
            <person name="Guillou S."/>
            <person name="Cros-Aarteil S."/>
            <person name="Calhoun S."/>
            <person name="Haridas S."/>
            <person name="Kuo A."/>
            <person name="Mondo S."/>
            <person name="Pangilinan J."/>
            <person name="Riley R."/>
            <person name="LaButti K."/>
            <person name="Andreopoulos B."/>
            <person name="Lipzen A."/>
            <person name="Chen C."/>
            <person name="Yan M."/>
            <person name="Daum C."/>
            <person name="Ng V."/>
            <person name="Clum A."/>
            <person name="Steindorff A."/>
            <person name="Ohm R.A."/>
            <person name="Martin F."/>
            <person name="Silar P."/>
            <person name="Natvig D.O."/>
            <person name="Lalanne C."/>
            <person name="Gautier V."/>
            <person name="Ament-Velasquez S.L."/>
            <person name="Kruys A."/>
            <person name="Hutchinson M.I."/>
            <person name="Powell A.J."/>
            <person name="Barry K."/>
            <person name="Miller A.N."/>
            <person name="Grigoriev I.V."/>
            <person name="Debuchy R."/>
            <person name="Gladieux P."/>
            <person name="Hiltunen Thoren M."/>
            <person name="Johannesson H."/>
        </authorList>
    </citation>
    <scope>NUCLEOTIDE SEQUENCE</scope>
    <source>
        <strain evidence="3">CBS 990.96</strain>
    </source>
</reference>
<reference evidence="3" key="2">
    <citation type="submission" date="2023-05" db="EMBL/GenBank/DDBJ databases">
        <authorList>
            <consortium name="Lawrence Berkeley National Laboratory"/>
            <person name="Steindorff A."/>
            <person name="Hensen N."/>
            <person name="Bonometti L."/>
            <person name="Westerberg I."/>
            <person name="Brannstrom I.O."/>
            <person name="Guillou S."/>
            <person name="Cros-Aarteil S."/>
            <person name="Calhoun S."/>
            <person name="Haridas S."/>
            <person name="Kuo A."/>
            <person name="Mondo S."/>
            <person name="Pangilinan J."/>
            <person name="Riley R."/>
            <person name="Labutti K."/>
            <person name="Andreopoulos B."/>
            <person name="Lipzen A."/>
            <person name="Chen C."/>
            <person name="Yanf M."/>
            <person name="Daum C."/>
            <person name="Ng V."/>
            <person name="Clum A."/>
            <person name="Ohm R."/>
            <person name="Martin F."/>
            <person name="Silar P."/>
            <person name="Natvig D."/>
            <person name="Lalanne C."/>
            <person name="Gautier V."/>
            <person name="Ament-Velasquez S.L."/>
            <person name="Kruys A."/>
            <person name="Hutchinson M.I."/>
            <person name="Powell A.J."/>
            <person name="Barry K."/>
            <person name="Miller A.N."/>
            <person name="Grigoriev I.V."/>
            <person name="Debuchy R."/>
            <person name="Gladieux P."/>
            <person name="Thoren M.H."/>
            <person name="Johannesson H."/>
        </authorList>
    </citation>
    <scope>NUCLEOTIDE SEQUENCE</scope>
    <source>
        <strain evidence="3">CBS 990.96</strain>
    </source>
</reference>
<dbReference type="EMBL" id="MU865349">
    <property type="protein sequence ID" value="KAK4226364.1"/>
    <property type="molecule type" value="Genomic_DNA"/>
</dbReference>
<dbReference type="Proteomes" id="UP001301958">
    <property type="component" value="Unassembled WGS sequence"/>
</dbReference>
<evidence type="ECO:0000256" key="1">
    <source>
        <dbReference type="SAM" id="MobiDB-lite"/>
    </source>
</evidence>
<organism evidence="3 4">
    <name type="scientific">Podospora fimiseda</name>
    <dbReference type="NCBI Taxonomy" id="252190"/>
    <lineage>
        <taxon>Eukaryota</taxon>
        <taxon>Fungi</taxon>
        <taxon>Dikarya</taxon>
        <taxon>Ascomycota</taxon>
        <taxon>Pezizomycotina</taxon>
        <taxon>Sordariomycetes</taxon>
        <taxon>Sordariomycetidae</taxon>
        <taxon>Sordariales</taxon>
        <taxon>Podosporaceae</taxon>
        <taxon>Podospora</taxon>
    </lineage>
</organism>